<feature type="region of interest" description="Disordered" evidence="1">
    <location>
        <begin position="1"/>
        <end position="57"/>
    </location>
</feature>
<feature type="compositionally biased region" description="Basic and acidic residues" evidence="1">
    <location>
        <begin position="1152"/>
        <end position="1175"/>
    </location>
</feature>
<feature type="region of interest" description="Disordered" evidence="1">
    <location>
        <begin position="781"/>
        <end position="804"/>
    </location>
</feature>
<feature type="compositionally biased region" description="Polar residues" evidence="1">
    <location>
        <begin position="380"/>
        <end position="392"/>
    </location>
</feature>
<feature type="compositionally biased region" description="Gly residues" evidence="1">
    <location>
        <begin position="1094"/>
        <end position="1109"/>
    </location>
</feature>
<sequence length="1195" mass="131187">MSNNQKAPPADAVQTDGSALRRTQSGAIVFVEATPPPGSTPEGQQGQNDAPPLIPGSPLIINDTFDLLTPPGLPPPSTAAARRRTPLAERDVCTVERESLRIIRDDHPLQTPPAPPATQLPRRTPLSERNVNALDGACRSGQMSGALAGTIPISELRDAQSREGGNPWIFPRARRGRVRLAAATTVQTAAEASLDSSPLSFSWDATTATLSPSIRAAETRAHAISAVAATAHETDDNANIAEALTTAPLAGETGEPVLTSGTARQAETTKSAGASGQADGDADDYFRFFTTPVLSAEAPNRDTQTFNNREARQMTDDEGNPIDADAADHGEPARDFFTQDNPRTARKRIWMGTPDPEAEQRHASRMRMAGSTPAMRSSRKLPNTLISASSRNPWADDGAAGRRERSRGVDNFSFVPVASSPPPVRPVSRPSQTQQRTQTNSSDLIAAPRPGHIAHGPPEHLLPLLSGAHAWPEPGRAREAQSGRQSRMEVDVPAHDHDSPTPEPSQKRKGKARALTADLSHSEHRHDVDPAQTAVHGWNEADILEARQQSLRTARDGGPYIPQTNGAGPSRTLHEQRDTLGSPFSLSRTVLRDDHPPSRARHDGSRFRHAPRSIEARLEADDPFRNRFHEGLSSTHYEGCARSEFLPLPNMRAAHFIANRGSCEPREHPLQRSPYSRLHDRNQSRTRSPTATFRRTPWSAAGQMTGLEAQREDTARPVSMGQQDLMEGEGSRPPERIMDEGEGDDEFLDAGDDDASAQEGEREAGWGLEDGEVLPTALRERAGPEDAAPTPVPNGGFPTIHRDDPETALRGMAVDWIREVWSDAPNTDVLVQIYNYRYTEDDILNGRIADALRHAFEQLSGEQGFDVVPPEPEDGSSRRQRDLPSIWVIRGLSPRGTLHATRRGFWSFPYISFAALPRAMPSQEWLFTLEGFLEGNEDKIRAAVLRVLREEGIQQWMAEMVSDNPGYEGRSTRRALEEIYDSLRVETMQLSNGTYIANVFIRSPTRNVKEWRRWVAELRSRRYRSFSIGTGRVRYISPCSGCTSVSHPVHLCPFPRIAGWNGPEPGDGVFGERRERREGRPLTAHGPMRRGAGSCQGTGQDGRNGGTYRGPGPQQGPPGDRGRNERGERYSRNDRGGQDSRSGRGAHNSRNGRNDRFDRNDRNQRDDRSDRDPSRKYGGGGGANGFGNGKGRRNF</sequence>
<feature type="compositionally biased region" description="Basic and acidic residues" evidence="1">
    <location>
        <begin position="399"/>
        <end position="408"/>
    </location>
</feature>
<reference evidence="2 3" key="1">
    <citation type="journal article" date="2018" name="Biotechnol. Biofuels">
        <title>Integrative visual omics of the white-rot fungus Polyporus brumalis exposes the biotechnological potential of its oxidative enzymes for delignifying raw plant biomass.</title>
        <authorList>
            <person name="Miyauchi S."/>
            <person name="Rancon A."/>
            <person name="Drula E."/>
            <person name="Hage H."/>
            <person name="Chaduli D."/>
            <person name="Favel A."/>
            <person name="Grisel S."/>
            <person name="Henrissat B."/>
            <person name="Herpoel-Gimbert I."/>
            <person name="Ruiz-Duenas F.J."/>
            <person name="Chevret D."/>
            <person name="Hainaut M."/>
            <person name="Lin J."/>
            <person name="Wang M."/>
            <person name="Pangilinan J."/>
            <person name="Lipzen A."/>
            <person name="Lesage-Meessen L."/>
            <person name="Navarro D."/>
            <person name="Riley R."/>
            <person name="Grigoriev I.V."/>
            <person name="Zhou S."/>
            <person name="Raouche S."/>
            <person name="Rosso M.N."/>
        </authorList>
    </citation>
    <scope>NUCLEOTIDE SEQUENCE [LARGE SCALE GENOMIC DNA]</scope>
    <source>
        <strain evidence="2 3">BRFM 1820</strain>
    </source>
</reference>
<feature type="compositionally biased region" description="Basic and acidic residues" evidence="1">
    <location>
        <begin position="729"/>
        <end position="739"/>
    </location>
</feature>
<feature type="region of interest" description="Disordered" evidence="1">
    <location>
        <begin position="250"/>
        <end position="279"/>
    </location>
</feature>
<dbReference type="OrthoDB" id="2803824at2759"/>
<feature type="region of interest" description="Disordered" evidence="1">
    <location>
        <begin position="1062"/>
        <end position="1195"/>
    </location>
</feature>
<accession>A0A371CXN1</accession>
<feature type="region of interest" description="Disordered" evidence="1">
    <location>
        <begin position="553"/>
        <end position="611"/>
    </location>
</feature>
<gene>
    <name evidence="2" type="ORF">OH76DRAFT_1421025</name>
</gene>
<feature type="compositionally biased region" description="Gly residues" evidence="1">
    <location>
        <begin position="1177"/>
        <end position="1189"/>
    </location>
</feature>
<keyword evidence="3" id="KW-1185">Reference proteome</keyword>
<feature type="compositionally biased region" description="Basic and acidic residues" evidence="1">
    <location>
        <begin position="590"/>
        <end position="611"/>
    </location>
</feature>
<feature type="region of interest" description="Disordered" evidence="1">
    <location>
        <begin position="312"/>
        <end position="528"/>
    </location>
</feature>
<feature type="compositionally biased region" description="Low complexity" evidence="1">
    <location>
        <begin position="426"/>
        <end position="442"/>
    </location>
</feature>
<evidence type="ECO:0000313" key="3">
    <source>
        <dbReference type="Proteomes" id="UP000256964"/>
    </source>
</evidence>
<feature type="compositionally biased region" description="Acidic residues" evidence="1">
    <location>
        <begin position="740"/>
        <end position="756"/>
    </location>
</feature>
<organism evidence="2 3">
    <name type="scientific">Lentinus brumalis</name>
    <dbReference type="NCBI Taxonomy" id="2498619"/>
    <lineage>
        <taxon>Eukaryota</taxon>
        <taxon>Fungi</taxon>
        <taxon>Dikarya</taxon>
        <taxon>Basidiomycota</taxon>
        <taxon>Agaricomycotina</taxon>
        <taxon>Agaricomycetes</taxon>
        <taxon>Polyporales</taxon>
        <taxon>Polyporaceae</taxon>
        <taxon>Lentinus</taxon>
    </lineage>
</organism>
<dbReference type="Proteomes" id="UP000256964">
    <property type="component" value="Unassembled WGS sequence"/>
</dbReference>
<proteinExistence type="predicted"/>
<protein>
    <submittedName>
        <fullName evidence="2">Uncharacterized protein</fullName>
    </submittedName>
</protein>
<feature type="compositionally biased region" description="Basic and acidic residues" evidence="1">
    <location>
        <begin position="475"/>
        <end position="500"/>
    </location>
</feature>
<dbReference type="EMBL" id="KZ857442">
    <property type="protein sequence ID" value="RDX45044.1"/>
    <property type="molecule type" value="Genomic_DNA"/>
</dbReference>
<dbReference type="AlphaFoldDB" id="A0A371CXN1"/>
<feature type="region of interest" description="Disordered" evidence="1">
    <location>
        <begin position="663"/>
        <end position="768"/>
    </location>
</feature>
<name>A0A371CXN1_9APHY</name>
<feature type="compositionally biased region" description="Basic and acidic residues" evidence="1">
    <location>
        <begin position="1070"/>
        <end position="1080"/>
    </location>
</feature>
<evidence type="ECO:0000313" key="2">
    <source>
        <dbReference type="EMBL" id="RDX45044.1"/>
    </source>
</evidence>
<evidence type="ECO:0000256" key="1">
    <source>
        <dbReference type="SAM" id="MobiDB-lite"/>
    </source>
</evidence>
<feature type="compositionally biased region" description="Polar residues" evidence="1">
    <location>
        <begin position="15"/>
        <end position="26"/>
    </location>
</feature>
<feature type="compositionally biased region" description="Basic and acidic residues" evidence="1">
    <location>
        <begin position="1120"/>
        <end position="1142"/>
    </location>
</feature>
<feature type="compositionally biased region" description="Polar residues" evidence="1">
    <location>
        <begin position="259"/>
        <end position="270"/>
    </location>
</feature>